<comment type="caution">
    <text evidence="2">The sequence shown here is derived from an EMBL/GenBank/DDBJ whole genome shotgun (WGS) entry which is preliminary data.</text>
</comment>
<dbReference type="Proteomes" id="UP000297948">
    <property type="component" value="Unassembled WGS sequence"/>
</dbReference>
<sequence>MSHGIPAVRGDEEGPARPATEPTPPLRPAETHPTAPHLTLTEPGAADVFPITGAGQPDPARATEPTPPLRPAETHPTAPHLTLTEPGALWRVDEG</sequence>
<reference evidence="2 3" key="1">
    <citation type="submission" date="2019-03" db="EMBL/GenBank/DDBJ databases">
        <authorList>
            <person name="Gonzalez-Pimentel J.L."/>
        </authorList>
    </citation>
    <scope>NUCLEOTIDE SEQUENCE [LARGE SCALE GENOMIC DNA]</scope>
    <source>
        <strain evidence="2 3">JCM 31289</strain>
    </source>
</reference>
<evidence type="ECO:0000313" key="3">
    <source>
        <dbReference type="Proteomes" id="UP000297948"/>
    </source>
</evidence>
<protein>
    <submittedName>
        <fullName evidence="2">Uncharacterized protein</fullName>
    </submittedName>
</protein>
<proteinExistence type="predicted"/>
<keyword evidence="3" id="KW-1185">Reference proteome</keyword>
<dbReference type="EMBL" id="SRID01000096">
    <property type="protein sequence ID" value="TGB10108.1"/>
    <property type="molecule type" value="Genomic_DNA"/>
</dbReference>
<name>A0A4Z0HAF0_9ACTN</name>
<evidence type="ECO:0000256" key="1">
    <source>
        <dbReference type="SAM" id="MobiDB-lite"/>
    </source>
</evidence>
<feature type="non-terminal residue" evidence="2">
    <location>
        <position position="95"/>
    </location>
</feature>
<evidence type="ECO:0000313" key="2">
    <source>
        <dbReference type="EMBL" id="TGB10108.1"/>
    </source>
</evidence>
<feature type="region of interest" description="Disordered" evidence="1">
    <location>
        <begin position="1"/>
        <end position="95"/>
    </location>
</feature>
<gene>
    <name evidence="2" type="ORF">E4099_13025</name>
</gene>
<dbReference type="AlphaFoldDB" id="A0A4Z0HAF0"/>
<accession>A0A4Z0HAF0</accession>
<organism evidence="2 3">
    <name type="scientific">Streptomyces palmae</name>
    <dbReference type="NCBI Taxonomy" id="1701085"/>
    <lineage>
        <taxon>Bacteria</taxon>
        <taxon>Bacillati</taxon>
        <taxon>Actinomycetota</taxon>
        <taxon>Actinomycetes</taxon>
        <taxon>Kitasatosporales</taxon>
        <taxon>Streptomycetaceae</taxon>
        <taxon>Streptomyces</taxon>
    </lineage>
</organism>